<protein>
    <submittedName>
        <fullName evidence="1">Uncharacterized protein</fullName>
    </submittedName>
</protein>
<sequence length="42" mass="4461">MKKEGVCGMDAATLRPHIVVCLYAGFDFDNTGGVSGLSGEKW</sequence>
<accession>A0ABP9VW37</accession>
<keyword evidence="2" id="KW-1185">Reference proteome</keyword>
<evidence type="ECO:0000313" key="2">
    <source>
        <dbReference type="Proteomes" id="UP001416858"/>
    </source>
</evidence>
<evidence type="ECO:0000313" key="1">
    <source>
        <dbReference type="EMBL" id="GAA5509364.1"/>
    </source>
</evidence>
<reference evidence="1 2" key="1">
    <citation type="submission" date="2024-02" db="EMBL/GenBank/DDBJ databases">
        <title>Rhodopirellula caenicola NBRC 110016.</title>
        <authorList>
            <person name="Ichikawa N."/>
            <person name="Katano-Makiyama Y."/>
            <person name="Hidaka K."/>
        </authorList>
    </citation>
    <scope>NUCLEOTIDE SEQUENCE [LARGE SCALE GENOMIC DNA]</scope>
    <source>
        <strain evidence="1 2">NBRC 110016</strain>
    </source>
</reference>
<proteinExistence type="predicted"/>
<comment type="caution">
    <text evidence="1">The sequence shown here is derived from an EMBL/GenBank/DDBJ whole genome shotgun (WGS) entry which is preliminary data.</text>
</comment>
<gene>
    <name evidence="1" type="ORF">Rcae01_04863</name>
</gene>
<organism evidence="1 2">
    <name type="scientific">Novipirellula caenicola</name>
    <dbReference type="NCBI Taxonomy" id="1536901"/>
    <lineage>
        <taxon>Bacteria</taxon>
        <taxon>Pseudomonadati</taxon>
        <taxon>Planctomycetota</taxon>
        <taxon>Planctomycetia</taxon>
        <taxon>Pirellulales</taxon>
        <taxon>Pirellulaceae</taxon>
        <taxon>Novipirellula</taxon>
    </lineage>
</organism>
<name>A0ABP9VW37_9BACT</name>
<dbReference type="Proteomes" id="UP001416858">
    <property type="component" value="Unassembled WGS sequence"/>
</dbReference>
<dbReference type="EMBL" id="BAABRO010000013">
    <property type="protein sequence ID" value="GAA5509364.1"/>
    <property type="molecule type" value="Genomic_DNA"/>
</dbReference>